<gene>
    <name evidence="1" type="ORF">SERLADRAFT_377128</name>
</gene>
<dbReference type="EMBL" id="GL945428">
    <property type="protein sequence ID" value="EGO31244.1"/>
    <property type="molecule type" value="Genomic_DNA"/>
</dbReference>
<dbReference type="Proteomes" id="UP000008064">
    <property type="component" value="Unassembled WGS sequence"/>
</dbReference>
<dbReference type="GeneID" id="18810684"/>
<protein>
    <submittedName>
        <fullName evidence="1">Uncharacterized protein</fullName>
    </submittedName>
</protein>
<sequence length="60" mass="6505">MVGETNKNDRTICRHYGRAPSGRRAAVQANFVHGERYNLLAALALDGYVGTRAVQGSIDS</sequence>
<dbReference type="HOGENOM" id="CLU_2967111_0_0_1"/>
<dbReference type="AlphaFoldDB" id="F8NFK0"/>
<dbReference type="KEGG" id="sla:SERLADRAFT_377128"/>
<organism>
    <name type="scientific">Serpula lacrymans var. lacrymans (strain S7.9)</name>
    <name type="common">Dry rot fungus</name>
    <dbReference type="NCBI Taxonomy" id="578457"/>
    <lineage>
        <taxon>Eukaryota</taxon>
        <taxon>Fungi</taxon>
        <taxon>Dikarya</taxon>
        <taxon>Basidiomycota</taxon>
        <taxon>Agaricomycotina</taxon>
        <taxon>Agaricomycetes</taxon>
        <taxon>Agaricomycetidae</taxon>
        <taxon>Boletales</taxon>
        <taxon>Coniophorineae</taxon>
        <taxon>Serpulaceae</taxon>
        <taxon>Serpula</taxon>
    </lineage>
</organism>
<dbReference type="RefSeq" id="XP_007313128.1">
    <property type="nucleotide sequence ID" value="XM_007313066.1"/>
</dbReference>
<name>F8NFK0_SERL9</name>
<feature type="non-terminal residue" evidence="1">
    <location>
        <position position="60"/>
    </location>
</feature>
<reference evidence="1" key="1">
    <citation type="submission" date="2011-04" db="EMBL/GenBank/DDBJ databases">
        <title>Evolution of plant cell wall degrading machinery underlies the functional diversity of forest fungi.</title>
        <authorList>
            <consortium name="US DOE Joint Genome Institute (JGI-PGF)"/>
            <person name="Eastwood D.C."/>
            <person name="Floudas D."/>
            <person name="Binder M."/>
            <person name="Majcherczyk A."/>
            <person name="Schneider P."/>
            <person name="Aerts A."/>
            <person name="Asiegbu F.O."/>
            <person name="Baker S.E."/>
            <person name="Barry K."/>
            <person name="Bendiksby M."/>
            <person name="Blumentritt M."/>
            <person name="Coutinho P.M."/>
            <person name="Cullen D."/>
            <person name="Cullen D."/>
            <person name="Gathman A."/>
            <person name="Goodell B."/>
            <person name="Henrissat B."/>
            <person name="Ihrmark K."/>
            <person name="Kauserud H."/>
            <person name="Kohler A."/>
            <person name="LaButti K."/>
            <person name="Lapidus A."/>
            <person name="Lavin J.L."/>
            <person name="Lee Y.-H."/>
            <person name="Lindquist E."/>
            <person name="Lilly W."/>
            <person name="Lucas S."/>
            <person name="Morin E."/>
            <person name="Murat C."/>
            <person name="Oguiza J.A."/>
            <person name="Park J."/>
            <person name="Pisabarro A.G."/>
            <person name="Riley R."/>
            <person name="Rosling A."/>
            <person name="Salamov A."/>
            <person name="Schmidt O."/>
            <person name="Schmutz J."/>
            <person name="Skrede I."/>
            <person name="Stenlid J."/>
            <person name="Wiebenga A."/>
            <person name="Xie X."/>
            <person name="Kues U."/>
            <person name="Hibbett D.S."/>
            <person name="Hoffmeister D."/>
            <person name="Hogberg N."/>
            <person name="Martin F."/>
            <person name="Grigoriev I.V."/>
            <person name="Watkinson S.C."/>
        </authorList>
    </citation>
    <scope>NUCLEOTIDE SEQUENCE</scope>
    <source>
        <strain evidence="1">S7.9</strain>
    </source>
</reference>
<accession>F8NFK0</accession>
<proteinExistence type="predicted"/>
<dbReference type="OrthoDB" id="2266637at2759"/>
<evidence type="ECO:0000313" key="1">
    <source>
        <dbReference type="EMBL" id="EGO31244.1"/>
    </source>
</evidence>